<evidence type="ECO:0000313" key="6">
    <source>
        <dbReference type="Proteomes" id="UP000245880"/>
    </source>
</evidence>
<proteinExistence type="inferred from homology"/>
<dbReference type="InterPro" id="IPR012093">
    <property type="entry name" value="Pirin"/>
</dbReference>
<evidence type="ECO:0000259" key="3">
    <source>
        <dbReference type="Pfam" id="PF02678"/>
    </source>
</evidence>
<evidence type="ECO:0000256" key="1">
    <source>
        <dbReference type="ARBA" id="ARBA00008416"/>
    </source>
</evidence>
<reference evidence="5 6" key="1">
    <citation type="submission" date="2018-03" db="EMBL/GenBank/DDBJ databases">
        <title>Genomic Encyclopedia of Archaeal and Bacterial Type Strains, Phase II (KMG-II): from individual species to whole genera.</title>
        <authorList>
            <person name="Goeker M."/>
        </authorList>
    </citation>
    <scope>NUCLEOTIDE SEQUENCE [LARGE SCALE GENOMIC DNA]</scope>
    <source>
        <strain evidence="5 6">DSM 100346</strain>
    </source>
</reference>
<dbReference type="Pfam" id="PF02678">
    <property type="entry name" value="Pirin"/>
    <property type="match status" value="1"/>
</dbReference>
<dbReference type="RefSeq" id="WP_109677669.1">
    <property type="nucleotide sequence ID" value="NZ_QGDT01000017.1"/>
</dbReference>
<feature type="domain" description="Pirin C-terminal" evidence="4">
    <location>
        <begin position="206"/>
        <end position="308"/>
    </location>
</feature>
<organism evidence="5 6">
    <name type="scientific">Dyadobacter jejuensis</name>
    <dbReference type="NCBI Taxonomy" id="1082580"/>
    <lineage>
        <taxon>Bacteria</taxon>
        <taxon>Pseudomonadati</taxon>
        <taxon>Bacteroidota</taxon>
        <taxon>Cytophagia</taxon>
        <taxon>Cytophagales</taxon>
        <taxon>Spirosomataceae</taxon>
        <taxon>Dyadobacter</taxon>
    </lineage>
</organism>
<comment type="caution">
    <text evidence="5">The sequence shown here is derived from an EMBL/GenBank/DDBJ whole genome shotgun (WGS) entry which is preliminary data.</text>
</comment>
<feature type="domain" description="Pirin N-terminal" evidence="3">
    <location>
        <begin position="61"/>
        <end position="139"/>
    </location>
</feature>
<protein>
    <recommendedName>
        <fullName evidence="7">Pirin</fullName>
    </recommendedName>
</protein>
<gene>
    <name evidence="5" type="ORF">CLV98_1175</name>
</gene>
<name>A0A316AWD8_9BACT</name>
<evidence type="ECO:0008006" key="7">
    <source>
        <dbReference type="Google" id="ProtNLM"/>
    </source>
</evidence>
<sequence>MSKIKTIKTLGFPWETQDPFLFCAYHRDEYPQGNSKMGVSVDQLGGRPIGQDFVVKDGWRMYHGTDIPGFPYHPHRGFETITINKEGVVDHSDSLGAAGRFMEGDVQWMTAGKGIQHSEMFPLLNEDKGNPLEIFQIWLNLPKASKMVEPHFKMLWREAIPELSHQDAAGKMTTVQIIAGRLGEVSAPSPTPDSWAANPAHAVGVYTVKMEAGAVWTLPKTNDAANRSMFFYKGESIQVEGQTIPSGRLIEARAGEDISIQNGNKEAYLLILEGKPIEEPVVQHGPYVMNTQEEIREAMREYGKTQFGGWPWKEREVVHAKDKGRFALHADGELETK</sequence>
<dbReference type="PANTHER" id="PTHR13903:SF8">
    <property type="entry name" value="PIRIN"/>
    <property type="match status" value="1"/>
</dbReference>
<dbReference type="InterPro" id="IPR014710">
    <property type="entry name" value="RmlC-like_jellyroll"/>
</dbReference>
<dbReference type="PANTHER" id="PTHR13903">
    <property type="entry name" value="PIRIN-RELATED"/>
    <property type="match status" value="1"/>
</dbReference>
<dbReference type="InterPro" id="IPR003829">
    <property type="entry name" value="Pirin_N_dom"/>
</dbReference>
<evidence type="ECO:0000259" key="4">
    <source>
        <dbReference type="Pfam" id="PF05726"/>
    </source>
</evidence>
<dbReference type="EMBL" id="QGDT01000017">
    <property type="protein sequence ID" value="PWJ54467.1"/>
    <property type="molecule type" value="Genomic_DNA"/>
</dbReference>
<keyword evidence="6" id="KW-1185">Reference proteome</keyword>
<dbReference type="InterPro" id="IPR008778">
    <property type="entry name" value="Pirin_C_dom"/>
</dbReference>
<dbReference type="Proteomes" id="UP000245880">
    <property type="component" value="Unassembled WGS sequence"/>
</dbReference>
<dbReference type="OrthoDB" id="321327at2"/>
<dbReference type="Gene3D" id="2.60.120.10">
    <property type="entry name" value="Jelly Rolls"/>
    <property type="match status" value="2"/>
</dbReference>
<dbReference type="SUPFAM" id="SSF51182">
    <property type="entry name" value="RmlC-like cupins"/>
    <property type="match status" value="1"/>
</dbReference>
<dbReference type="CDD" id="cd02909">
    <property type="entry name" value="cupin_pirin_N"/>
    <property type="match status" value="1"/>
</dbReference>
<evidence type="ECO:0000256" key="2">
    <source>
        <dbReference type="RuleBase" id="RU003457"/>
    </source>
</evidence>
<evidence type="ECO:0000313" key="5">
    <source>
        <dbReference type="EMBL" id="PWJ54467.1"/>
    </source>
</evidence>
<comment type="similarity">
    <text evidence="1 2">Belongs to the pirin family.</text>
</comment>
<accession>A0A316AWD8</accession>
<dbReference type="AlphaFoldDB" id="A0A316AWD8"/>
<dbReference type="Pfam" id="PF05726">
    <property type="entry name" value="Pirin_C"/>
    <property type="match status" value="1"/>
</dbReference>
<dbReference type="InterPro" id="IPR011051">
    <property type="entry name" value="RmlC_Cupin_sf"/>
</dbReference>